<dbReference type="EMBL" id="RWKW01000172">
    <property type="protein sequence ID" value="RST78880.1"/>
    <property type="molecule type" value="Genomic_DNA"/>
</dbReference>
<dbReference type="AlphaFoldDB" id="A0A3R9YGP8"/>
<accession>A0A3R9YGP8</accession>
<dbReference type="OrthoDB" id="8101450at2"/>
<evidence type="ECO:0000313" key="1">
    <source>
        <dbReference type="EMBL" id="RST78880.1"/>
    </source>
</evidence>
<proteinExistence type="predicted"/>
<dbReference type="Proteomes" id="UP000278398">
    <property type="component" value="Unassembled WGS sequence"/>
</dbReference>
<dbReference type="PROSITE" id="PS51257">
    <property type="entry name" value="PROKAR_LIPOPROTEIN"/>
    <property type="match status" value="1"/>
</dbReference>
<keyword evidence="2" id="KW-1185">Reference proteome</keyword>
<name>A0A3R9YGP8_9HYPH</name>
<evidence type="ECO:0008006" key="3">
    <source>
        <dbReference type="Google" id="ProtNLM"/>
    </source>
</evidence>
<dbReference type="RefSeq" id="WP_126702696.1">
    <property type="nucleotide sequence ID" value="NZ_RWKW01000172.1"/>
</dbReference>
<comment type="caution">
    <text evidence="1">The sequence shown here is derived from an EMBL/GenBank/DDBJ whole genome shotgun (WGS) entry which is preliminary data.</text>
</comment>
<reference evidence="1 2" key="1">
    <citation type="submission" date="2018-12" db="EMBL/GenBank/DDBJ databases">
        <title>Mesorhizobium carbonis sp. nov., isolated from coal mine water.</title>
        <authorList>
            <person name="Xin W."/>
            <person name="Xu Z."/>
            <person name="Xiang F."/>
            <person name="Zhang J."/>
            <person name="Xi L."/>
            <person name="Liu J."/>
        </authorList>
    </citation>
    <scope>NUCLEOTIDE SEQUENCE [LARGE SCALE GENOMIC DNA]</scope>
    <source>
        <strain evidence="1 2">B2.3</strain>
    </source>
</reference>
<organism evidence="1 2">
    <name type="scientific">Aquibium carbonis</name>
    <dbReference type="NCBI Taxonomy" id="2495581"/>
    <lineage>
        <taxon>Bacteria</taxon>
        <taxon>Pseudomonadati</taxon>
        <taxon>Pseudomonadota</taxon>
        <taxon>Alphaproteobacteria</taxon>
        <taxon>Hyphomicrobiales</taxon>
        <taxon>Phyllobacteriaceae</taxon>
        <taxon>Aquibium</taxon>
    </lineage>
</organism>
<protein>
    <recommendedName>
        <fullName evidence="3">Lipoprotein</fullName>
    </recommendedName>
</protein>
<sequence>MSLRRYIIALPLIGLALQSCGVPRFDLAHESGRPTIRYVVQRVVCELAGMIRSKGNDPDKFEFRTLLVEGDYVVAMSLKLSVTETGELAPSLSFPSVAENLSIKAGLGLTNSATRTFTRKMRFSFRELAARLEQDETFGSCPTEHESNISGKLGIPELVYLQQSARSTFNVRGVAGDDEFGGTISFSVKRNVNSAGPTWVLSSFVGPGGLAAVRRDSENSLTIAFNVGSKPGDISQEPTPTDIQAADQYLFELLISDRLDE</sequence>
<evidence type="ECO:0000313" key="2">
    <source>
        <dbReference type="Proteomes" id="UP000278398"/>
    </source>
</evidence>
<gene>
    <name evidence="1" type="ORF">EJC49_25340</name>
</gene>